<evidence type="ECO:0000313" key="9">
    <source>
        <dbReference type="Proteomes" id="UP000246303"/>
    </source>
</evidence>
<dbReference type="Proteomes" id="UP000246303">
    <property type="component" value="Unassembled WGS sequence"/>
</dbReference>
<dbReference type="NCBIfam" id="TIGR00525">
    <property type="entry name" value="folB"/>
    <property type="match status" value="1"/>
</dbReference>
<comment type="caution">
    <text evidence="8">The sequence shown here is derived from an EMBL/GenBank/DDBJ whole genome shotgun (WGS) entry which is preliminary data.</text>
</comment>
<dbReference type="RefSeq" id="WP_110105813.1">
    <property type="nucleotide sequence ID" value="NZ_JACBZZ010000001.1"/>
</dbReference>
<sequence length="135" mass="14367">MSVLDTIRLTRVTAIGYHGVFEHEKRDGQPFITDAVLHMDVGAAAATDDLSKTADYGAVAEAIVAVVTGEAFDLIETLSVCLAEKILADFPVVQAVEVTVHKPKAPIQVPFGDVSITVFRTRESVQPATTAVESS</sequence>
<dbReference type="UniPathway" id="UPA00077">
    <property type="reaction ID" value="UER00154"/>
</dbReference>
<dbReference type="Gene3D" id="3.30.1130.10">
    <property type="match status" value="1"/>
</dbReference>
<evidence type="ECO:0000256" key="4">
    <source>
        <dbReference type="ARBA" id="ARBA00022909"/>
    </source>
</evidence>
<keyword evidence="4 6" id="KW-0289">Folate biosynthesis</keyword>
<dbReference type="GO" id="GO:0005737">
    <property type="term" value="C:cytoplasm"/>
    <property type="evidence" value="ECO:0007669"/>
    <property type="project" value="TreeGrafter"/>
</dbReference>
<dbReference type="GO" id="GO:0004150">
    <property type="term" value="F:dihydroneopterin aldolase activity"/>
    <property type="evidence" value="ECO:0007669"/>
    <property type="project" value="UniProtKB-UniRule"/>
</dbReference>
<accession>A0A2V3DRY3</accession>
<name>A0A2V3DRY3_9MICC</name>
<organism evidence="8 9">
    <name type="scientific">Arthrobacter psychrochitiniphilus</name>
    <dbReference type="NCBI Taxonomy" id="291045"/>
    <lineage>
        <taxon>Bacteria</taxon>
        <taxon>Bacillati</taxon>
        <taxon>Actinomycetota</taxon>
        <taxon>Actinomycetes</taxon>
        <taxon>Micrococcales</taxon>
        <taxon>Micrococcaceae</taxon>
        <taxon>Arthrobacter</taxon>
    </lineage>
</organism>
<evidence type="ECO:0000256" key="5">
    <source>
        <dbReference type="ARBA" id="ARBA00023239"/>
    </source>
</evidence>
<evidence type="ECO:0000259" key="7">
    <source>
        <dbReference type="SMART" id="SM00905"/>
    </source>
</evidence>
<proteinExistence type="inferred from homology"/>
<dbReference type="PANTHER" id="PTHR42844:SF1">
    <property type="entry name" value="DIHYDRONEOPTERIN ALDOLASE 1-RELATED"/>
    <property type="match status" value="1"/>
</dbReference>
<comment type="catalytic activity">
    <reaction evidence="1 6">
        <text>7,8-dihydroneopterin = 6-hydroxymethyl-7,8-dihydropterin + glycolaldehyde</text>
        <dbReference type="Rhea" id="RHEA:10540"/>
        <dbReference type="ChEBI" id="CHEBI:17001"/>
        <dbReference type="ChEBI" id="CHEBI:17071"/>
        <dbReference type="ChEBI" id="CHEBI:44841"/>
        <dbReference type="EC" id="4.1.2.25"/>
    </reaction>
</comment>
<feature type="domain" description="Dihydroneopterin aldolase/epimerase" evidence="7">
    <location>
        <begin position="7"/>
        <end position="120"/>
    </location>
</feature>
<dbReference type="AlphaFoldDB" id="A0A2V3DRY3"/>
<dbReference type="EMBL" id="QHLZ01000004">
    <property type="protein sequence ID" value="PXA65947.1"/>
    <property type="molecule type" value="Genomic_DNA"/>
</dbReference>
<evidence type="ECO:0000313" key="8">
    <source>
        <dbReference type="EMBL" id="PXA65947.1"/>
    </source>
</evidence>
<dbReference type="SMART" id="SM00905">
    <property type="entry name" value="FolB"/>
    <property type="match status" value="1"/>
</dbReference>
<evidence type="ECO:0000256" key="3">
    <source>
        <dbReference type="ARBA" id="ARBA00005708"/>
    </source>
</evidence>
<protein>
    <recommendedName>
        <fullName evidence="6">7,8-dihydroneopterin aldolase</fullName>
        <ecNumber evidence="6">4.1.2.25</ecNumber>
    </recommendedName>
</protein>
<keyword evidence="5 6" id="KW-0456">Lyase</keyword>
<dbReference type="SUPFAM" id="SSF55620">
    <property type="entry name" value="Tetrahydrobiopterin biosynthesis enzymes-like"/>
    <property type="match status" value="1"/>
</dbReference>
<dbReference type="PANTHER" id="PTHR42844">
    <property type="entry name" value="DIHYDRONEOPTERIN ALDOLASE 1-RELATED"/>
    <property type="match status" value="1"/>
</dbReference>
<comment type="similarity">
    <text evidence="3 6">Belongs to the DHNA family.</text>
</comment>
<dbReference type="Pfam" id="PF02152">
    <property type="entry name" value="FolB"/>
    <property type="match status" value="1"/>
</dbReference>
<dbReference type="InterPro" id="IPR006157">
    <property type="entry name" value="FolB_dom"/>
</dbReference>
<dbReference type="GO" id="GO:0046654">
    <property type="term" value="P:tetrahydrofolate biosynthetic process"/>
    <property type="evidence" value="ECO:0007669"/>
    <property type="project" value="UniProtKB-UniRule"/>
</dbReference>
<dbReference type="NCBIfam" id="TIGR00526">
    <property type="entry name" value="folB_dom"/>
    <property type="match status" value="1"/>
</dbReference>
<dbReference type="GO" id="GO:0046656">
    <property type="term" value="P:folic acid biosynthetic process"/>
    <property type="evidence" value="ECO:0007669"/>
    <property type="project" value="UniProtKB-UniRule"/>
</dbReference>
<comment type="function">
    <text evidence="6">Catalyzes the conversion of 7,8-dihydroneopterin to 6-hydroxymethyl-7,8-dihydropterin.</text>
</comment>
<evidence type="ECO:0000256" key="2">
    <source>
        <dbReference type="ARBA" id="ARBA00005013"/>
    </source>
</evidence>
<evidence type="ECO:0000256" key="6">
    <source>
        <dbReference type="RuleBase" id="RU362079"/>
    </source>
</evidence>
<dbReference type="InterPro" id="IPR006156">
    <property type="entry name" value="Dihydroneopterin_aldolase"/>
</dbReference>
<comment type="pathway">
    <text evidence="2 6">Cofactor biosynthesis; tetrahydrofolate biosynthesis; 2-amino-4-hydroxy-6-hydroxymethyl-7,8-dihydropteridine diphosphate from 7,8-dihydroneopterin triphosphate: step 3/4.</text>
</comment>
<evidence type="ECO:0000256" key="1">
    <source>
        <dbReference type="ARBA" id="ARBA00001353"/>
    </source>
</evidence>
<keyword evidence="9" id="KW-1185">Reference proteome</keyword>
<dbReference type="InterPro" id="IPR043133">
    <property type="entry name" value="GTP-CH-I_C/QueF"/>
</dbReference>
<dbReference type="OrthoDB" id="3212934at2"/>
<reference evidence="8 9" key="1">
    <citation type="submission" date="2018-05" db="EMBL/GenBank/DDBJ databases">
        <title>Genetic diversity of glacier-inhabiting Cryobacterium bacteria in China and description of Cryobacterium mengkeensis sp. nov. and Arthrobacter glacialis sp. nov.</title>
        <authorList>
            <person name="Liu Q."/>
            <person name="Xin Y.-H."/>
        </authorList>
    </citation>
    <scope>NUCLEOTIDE SEQUENCE [LARGE SCALE GENOMIC DNA]</scope>
    <source>
        <strain evidence="8 9">GP3</strain>
    </source>
</reference>
<dbReference type="EC" id="4.1.2.25" evidence="6"/>
<dbReference type="CDD" id="cd00534">
    <property type="entry name" value="DHNA_DHNTPE"/>
    <property type="match status" value="1"/>
</dbReference>
<gene>
    <name evidence="8" type="primary">folB</name>
    <name evidence="8" type="ORF">CVS29_08015</name>
</gene>